<dbReference type="InterPro" id="IPR020084">
    <property type="entry name" value="NUDIX_hydrolase_CS"/>
</dbReference>
<dbReference type="Proteomes" id="UP000242949">
    <property type="component" value="Unassembled WGS sequence"/>
</dbReference>
<dbReference type="PANTHER" id="PTHR43046:SF2">
    <property type="entry name" value="8-OXO-DGTP DIPHOSPHATASE-RELATED"/>
    <property type="match status" value="1"/>
</dbReference>
<dbReference type="RefSeq" id="WP_245719469.1">
    <property type="nucleotide sequence ID" value="NZ_FMYI01000016.1"/>
</dbReference>
<dbReference type="InterPro" id="IPR000086">
    <property type="entry name" value="NUDIX_hydrolase_dom"/>
</dbReference>
<comment type="similarity">
    <text evidence="3">Belongs to the Nudix hydrolase family.</text>
</comment>
<dbReference type="PRINTS" id="PR00502">
    <property type="entry name" value="NUDIXFAMILY"/>
</dbReference>
<evidence type="ECO:0000313" key="6">
    <source>
        <dbReference type="Proteomes" id="UP000242949"/>
    </source>
</evidence>
<dbReference type="Pfam" id="PF00293">
    <property type="entry name" value="NUDIX"/>
    <property type="match status" value="1"/>
</dbReference>
<protein>
    <submittedName>
        <fullName evidence="5">8-oxo-dGTP diphosphatase</fullName>
    </submittedName>
</protein>
<dbReference type="InterPro" id="IPR020476">
    <property type="entry name" value="Nudix_hydrolase"/>
</dbReference>
<dbReference type="AlphaFoldDB" id="A0A1G6NDL3"/>
<name>A0A1G6NDL3_9BACI</name>
<feature type="domain" description="Nudix hydrolase" evidence="4">
    <location>
        <begin position="6"/>
        <end position="133"/>
    </location>
</feature>
<evidence type="ECO:0000256" key="1">
    <source>
        <dbReference type="ARBA" id="ARBA00001946"/>
    </source>
</evidence>
<dbReference type="EMBL" id="FMYI01000016">
    <property type="protein sequence ID" value="SDC65888.1"/>
    <property type="molecule type" value="Genomic_DNA"/>
</dbReference>
<dbReference type="PROSITE" id="PS00893">
    <property type="entry name" value="NUDIX_BOX"/>
    <property type="match status" value="1"/>
</dbReference>
<keyword evidence="2 3" id="KW-0378">Hydrolase</keyword>
<gene>
    <name evidence="5" type="ORF">SAMN05421734_11619</name>
</gene>
<evidence type="ECO:0000256" key="3">
    <source>
        <dbReference type="RuleBase" id="RU003476"/>
    </source>
</evidence>
<evidence type="ECO:0000313" key="5">
    <source>
        <dbReference type="EMBL" id="SDC65888.1"/>
    </source>
</evidence>
<dbReference type="STRING" id="1612202.SAMN05421734_11619"/>
<keyword evidence="6" id="KW-1185">Reference proteome</keyword>
<dbReference type="InterPro" id="IPR015797">
    <property type="entry name" value="NUDIX_hydrolase-like_dom_sf"/>
</dbReference>
<dbReference type="SUPFAM" id="SSF55811">
    <property type="entry name" value="Nudix"/>
    <property type="match status" value="1"/>
</dbReference>
<dbReference type="Gene3D" id="3.90.79.10">
    <property type="entry name" value="Nucleoside Triphosphate Pyrophosphohydrolase"/>
    <property type="match status" value="1"/>
</dbReference>
<evidence type="ECO:0000256" key="2">
    <source>
        <dbReference type="ARBA" id="ARBA00022801"/>
    </source>
</evidence>
<dbReference type="CDD" id="cd18875">
    <property type="entry name" value="NUDIX_Hydrolase"/>
    <property type="match status" value="1"/>
</dbReference>
<dbReference type="PANTHER" id="PTHR43046">
    <property type="entry name" value="GDP-MANNOSE MANNOSYL HYDROLASE"/>
    <property type="match status" value="1"/>
</dbReference>
<organism evidence="5 6">
    <name type="scientific">Pelagirhabdus alkalitolerans</name>
    <dbReference type="NCBI Taxonomy" id="1612202"/>
    <lineage>
        <taxon>Bacteria</taxon>
        <taxon>Bacillati</taxon>
        <taxon>Bacillota</taxon>
        <taxon>Bacilli</taxon>
        <taxon>Bacillales</taxon>
        <taxon>Bacillaceae</taxon>
        <taxon>Pelagirhabdus</taxon>
    </lineage>
</organism>
<sequence>MKRVNSLQRVTNCLIIDGNYVLLLKKPRYGWYAMPGGKMEYSESVKEAVIREVYEETGLQIKSPELCSVATMTKESASHPKDEWMMFTFKTKHFSGQMIEKSPEGILEWIHIDQLSTIPTAPSDRFIHDYVFKKEQPLYASFDLDSKDQLIDYRLG</sequence>
<comment type="cofactor">
    <cofactor evidence="1">
        <name>Mg(2+)</name>
        <dbReference type="ChEBI" id="CHEBI:18420"/>
    </cofactor>
</comment>
<accession>A0A1G6NDL3</accession>
<proteinExistence type="inferred from homology"/>
<dbReference type="PROSITE" id="PS51462">
    <property type="entry name" value="NUDIX"/>
    <property type="match status" value="1"/>
</dbReference>
<dbReference type="GO" id="GO:0016787">
    <property type="term" value="F:hydrolase activity"/>
    <property type="evidence" value="ECO:0007669"/>
    <property type="project" value="UniProtKB-KW"/>
</dbReference>
<evidence type="ECO:0000259" key="4">
    <source>
        <dbReference type="PROSITE" id="PS51462"/>
    </source>
</evidence>
<reference evidence="6" key="1">
    <citation type="submission" date="2016-09" db="EMBL/GenBank/DDBJ databases">
        <authorList>
            <person name="Varghese N."/>
            <person name="Submissions S."/>
        </authorList>
    </citation>
    <scope>NUCLEOTIDE SEQUENCE [LARGE SCALE GENOMIC DNA]</scope>
    <source>
        <strain evidence="6">S5</strain>
    </source>
</reference>